<dbReference type="AlphaFoldDB" id="A0A3M6TSQ1"/>
<feature type="domain" description="DUF5641" evidence="1">
    <location>
        <begin position="39"/>
        <end position="116"/>
    </location>
</feature>
<protein>
    <recommendedName>
        <fullName evidence="1">DUF5641 domain-containing protein</fullName>
    </recommendedName>
</protein>
<evidence type="ECO:0000259" key="1">
    <source>
        <dbReference type="Pfam" id="PF18701"/>
    </source>
</evidence>
<comment type="caution">
    <text evidence="2">The sequence shown here is derived from an EMBL/GenBank/DDBJ whole genome shotgun (WGS) entry which is preliminary data.</text>
</comment>
<accession>A0A3M6TSQ1</accession>
<evidence type="ECO:0000313" key="3">
    <source>
        <dbReference type="Proteomes" id="UP000275408"/>
    </source>
</evidence>
<evidence type="ECO:0000313" key="2">
    <source>
        <dbReference type="EMBL" id="RMX44477.1"/>
    </source>
</evidence>
<gene>
    <name evidence="2" type="ORF">pdam_00006006</name>
</gene>
<dbReference type="OrthoDB" id="5990523at2759"/>
<dbReference type="InterPro" id="IPR040676">
    <property type="entry name" value="DUF5641"/>
</dbReference>
<dbReference type="EMBL" id="RCHS01002978">
    <property type="protein sequence ID" value="RMX44477.1"/>
    <property type="molecule type" value="Genomic_DNA"/>
</dbReference>
<dbReference type="PANTHER" id="PTHR47331:SF5">
    <property type="entry name" value="RIBONUCLEASE H"/>
    <property type="match status" value="1"/>
</dbReference>
<proteinExistence type="predicted"/>
<organism evidence="2 3">
    <name type="scientific">Pocillopora damicornis</name>
    <name type="common">Cauliflower coral</name>
    <name type="synonym">Millepora damicornis</name>
    <dbReference type="NCBI Taxonomy" id="46731"/>
    <lineage>
        <taxon>Eukaryota</taxon>
        <taxon>Metazoa</taxon>
        <taxon>Cnidaria</taxon>
        <taxon>Anthozoa</taxon>
        <taxon>Hexacorallia</taxon>
        <taxon>Scleractinia</taxon>
        <taxon>Astrocoeniina</taxon>
        <taxon>Pocilloporidae</taxon>
        <taxon>Pocillopora</taxon>
    </lineage>
</organism>
<sequence>MDLFPTQEIVKVSTEWVKHSDRKGARSQLGCDQRPLVLFSKLWTTNYFQDLIVHQKWHTAYCNLKTGDLVLIQDSNLVRGQWRLGIVSNTFQGSDGKVHKVKVQYKNLKQGEPVTKYQGRGFVMIKRTVHHLGITMNFVVCIGNVWWPKRVNHKSICQNTKQCLKAETNFQKHKSVYQNTKQFLESHSSRTGCLGADLSTSDAVSSKEPVPKLDTFVKKKKNEQVSHFKRKNKKLKNENDEPVTINIGIMRYVEEESMLKPQQGKSLPIRPKTTDSEEVLKLAVAKQFLHNGNETVYSSVNSYKLLYPDGTEITFDYALKGLVDVISYGSDSEGDISPIVSRQYIGLAISNQTISQE</sequence>
<keyword evidence="3" id="KW-1185">Reference proteome</keyword>
<dbReference type="PANTHER" id="PTHR47331">
    <property type="entry name" value="PHD-TYPE DOMAIN-CONTAINING PROTEIN"/>
    <property type="match status" value="1"/>
</dbReference>
<dbReference type="Proteomes" id="UP000275408">
    <property type="component" value="Unassembled WGS sequence"/>
</dbReference>
<reference evidence="2 3" key="1">
    <citation type="journal article" date="2018" name="Sci. Rep.">
        <title>Comparative analysis of the Pocillopora damicornis genome highlights role of immune system in coral evolution.</title>
        <authorList>
            <person name="Cunning R."/>
            <person name="Bay R.A."/>
            <person name="Gillette P."/>
            <person name="Baker A.C."/>
            <person name="Traylor-Knowles N."/>
        </authorList>
    </citation>
    <scope>NUCLEOTIDE SEQUENCE [LARGE SCALE GENOMIC DNA]</scope>
    <source>
        <strain evidence="2">RSMAS</strain>
        <tissue evidence="2">Whole animal</tissue>
    </source>
</reference>
<name>A0A3M6TSQ1_POCDA</name>
<dbReference type="Pfam" id="PF18701">
    <property type="entry name" value="DUF5641"/>
    <property type="match status" value="1"/>
</dbReference>